<dbReference type="Proteomes" id="UP000069773">
    <property type="component" value="Unassembled WGS sequence"/>
</dbReference>
<dbReference type="Pfam" id="PF01590">
    <property type="entry name" value="GAF"/>
    <property type="match status" value="1"/>
</dbReference>
<dbReference type="PANTHER" id="PTHR43102">
    <property type="entry name" value="SLR1143 PROTEIN"/>
    <property type="match status" value="1"/>
</dbReference>
<evidence type="ECO:0000313" key="2">
    <source>
        <dbReference type="EMBL" id="GAT07197.1"/>
    </source>
</evidence>
<dbReference type="SUPFAM" id="SSF55781">
    <property type="entry name" value="GAF domain-like"/>
    <property type="match status" value="1"/>
</dbReference>
<evidence type="ECO:0000313" key="4">
    <source>
        <dbReference type="Proteomes" id="UP000069773"/>
    </source>
</evidence>
<sequence>MTNGWVGAPCYGRVQEGSGKPVRRPLDFCSRVNLRTVNRVREWVRRFDGFLNRLLEEHAREAGETVDTYVARAVARQMAIDLRRAEDPAIDDLQTHLVASGVFDETAMPDVSEVITDPDRLAALHRTGLLDSPPEAIYERITRAAAEALDAPFALVSLVDVDRQFFKSSVGQETASPEDRQTPLERSVCQYAVANGAPLILEDARADPTFKRHPAVQDGTVVAYLGIPLMDDAGNAVGTLCVYDTKPRLWSTGHLQVLSDLAALAAERMFHGRTDSQQ</sequence>
<dbReference type="Gene3D" id="3.30.450.40">
    <property type="match status" value="1"/>
</dbReference>
<evidence type="ECO:0000259" key="1">
    <source>
        <dbReference type="SMART" id="SM00065"/>
    </source>
</evidence>
<dbReference type="InterPro" id="IPR029016">
    <property type="entry name" value="GAF-like_dom_sf"/>
</dbReference>
<dbReference type="AlphaFoldDB" id="A0AAW5SU97"/>
<reference evidence="3" key="3">
    <citation type="journal article" date="2022" name="BMC Genomics">
        <title>Comparative genome analysis of mycobacteria focusing on tRNA and non-coding RNA.</title>
        <authorList>
            <person name="Behra P.R.K."/>
            <person name="Pettersson B.M.F."/>
            <person name="Ramesh M."/>
            <person name="Das S."/>
            <person name="Dasgupta S."/>
            <person name="Kirsebom L.A."/>
        </authorList>
    </citation>
    <scope>NUCLEOTIDE SEQUENCE</scope>
    <source>
        <strain evidence="3">DSM 44203</strain>
    </source>
</reference>
<reference evidence="2 4" key="1">
    <citation type="journal article" date="2016" name="Genome Announc.">
        <title>Draft Genome Sequences of Five Rapidly Growing Mycobacterium Species, M. thermoresistibile, M. fortuitum subsp. acetamidolyticum, M. canariasense, M. brisbanense, and M. novocastrense.</title>
        <authorList>
            <person name="Katahira K."/>
            <person name="Ogura Y."/>
            <person name="Gotoh Y."/>
            <person name="Hayashi T."/>
        </authorList>
    </citation>
    <scope>NUCLEOTIDE SEQUENCE [LARGE SCALE GENOMIC DNA]</scope>
    <source>
        <strain evidence="2 4">JCM18114</strain>
    </source>
</reference>
<name>A0AAW5SU97_MYCNV</name>
<dbReference type="PANTHER" id="PTHR43102:SF2">
    <property type="entry name" value="GAF DOMAIN-CONTAINING PROTEIN"/>
    <property type="match status" value="1"/>
</dbReference>
<feature type="domain" description="GAF" evidence="1">
    <location>
        <begin position="133"/>
        <end position="274"/>
    </location>
</feature>
<dbReference type="InterPro" id="IPR003018">
    <property type="entry name" value="GAF"/>
</dbReference>
<proteinExistence type="predicted"/>
<organism evidence="3 5">
    <name type="scientific">Mycolicibacterium novocastrense</name>
    <name type="common">Mycobacterium novocastrense</name>
    <dbReference type="NCBI Taxonomy" id="59813"/>
    <lineage>
        <taxon>Bacteria</taxon>
        <taxon>Bacillati</taxon>
        <taxon>Actinomycetota</taxon>
        <taxon>Actinomycetes</taxon>
        <taxon>Mycobacteriales</taxon>
        <taxon>Mycobacteriaceae</taxon>
        <taxon>Mycolicibacterium</taxon>
    </lineage>
</organism>
<dbReference type="EMBL" id="BCTA01000002">
    <property type="protein sequence ID" value="GAT07197.1"/>
    <property type="molecule type" value="Genomic_DNA"/>
</dbReference>
<evidence type="ECO:0000313" key="3">
    <source>
        <dbReference type="EMBL" id="MCV7027409.1"/>
    </source>
</evidence>
<protein>
    <submittedName>
        <fullName evidence="3">GAF domain-containing protein</fullName>
    </submittedName>
</protein>
<keyword evidence="4" id="KW-1185">Reference proteome</keyword>
<evidence type="ECO:0000313" key="5">
    <source>
        <dbReference type="Proteomes" id="UP001207528"/>
    </source>
</evidence>
<dbReference type="RefSeq" id="WP_084377009.1">
    <property type="nucleotide sequence ID" value="NZ_BCTA01000002.1"/>
</dbReference>
<dbReference type="EMBL" id="JACKTI010000078">
    <property type="protein sequence ID" value="MCV7027409.1"/>
    <property type="molecule type" value="Genomic_DNA"/>
</dbReference>
<gene>
    <name evidence="3" type="ORF">H7I77_29385</name>
    <name evidence="2" type="ORF">RMCN_0330</name>
</gene>
<dbReference type="SMART" id="SM00065">
    <property type="entry name" value="GAF"/>
    <property type="match status" value="1"/>
</dbReference>
<dbReference type="Proteomes" id="UP001207528">
    <property type="component" value="Unassembled WGS sequence"/>
</dbReference>
<comment type="caution">
    <text evidence="3">The sequence shown here is derived from an EMBL/GenBank/DDBJ whole genome shotgun (WGS) entry which is preliminary data.</text>
</comment>
<reference evidence="3" key="2">
    <citation type="submission" date="2020-07" db="EMBL/GenBank/DDBJ databases">
        <authorList>
            <person name="Pettersson B.M.F."/>
            <person name="Behra P.R.K."/>
            <person name="Ramesh M."/>
            <person name="Das S."/>
            <person name="Dasgupta S."/>
            <person name="Kirsebom L.A."/>
        </authorList>
    </citation>
    <scope>NUCLEOTIDE SEQUENCE</scope>
    <source>
        <strain evidence="3">DSM 44203</strain>
    </source>
</reference>
<accession>A0AAW5SU97</accession>